<gene>
    <name evidence="1" type="ORF">AEK19_MT0205</name>
</gene>
<name>A0A1Y0AZB3_9LAMI</name>
<keyword evidence="1" id="KW-0496">Mitochondrion</keyword>
<geneLocation type="mitochondrion" evidence="1"/>
<dbReference type="AlphaFoldDB" id="A0A1Y0AZB3"/>
<dbReference type="EMBL" id="KY774314">
    <property type="protein sequence ID" value="ART30484.1"/>
    <property type="molecule type" value="Genomic_DNA"/>
</dbReference>
<proteinExistence type="predicted"/>
<accession>A0A1Y0AZB3</accession>
<evidence type="ECO:0000313" key="1">
    <source>
        <dbReference type="EMBL" id="ART30484.1"/>
    </source>
</evidence>
<organism evidence="1">
    <name type="scientific">Utricularia reniformis</name>
    <dbReference type="NCBI Taxonomy" id="192314"/>
    <lineage>
        <taxon>Eukaryota</taxon>
        <taxon>Viridiplantae</taxon>
        <taxon>Streptophyta</taxon>
        <taxon>Embryophyta</taxon>
        <taxon>Tracheophyta</taxon>
        <taxon>Spermatophyta</taxon>
        <taxon>Magnoliopsida</taxon>
        <taxon>eudicotyledons</taxon>
        <taxon>Gunneridae</taxon>
        <taxon>Pentapetalae</taxon>
        <taxon>asterids</taxon>
        <taxon>lamiids</taxon>
        <taxon>Lamiales</taxon>
        <taxon>Lentibulariaceae</taxon>
        <taxon>Utricularia</taxon>
    </lineage>
</organism>
<reference evidence="1" key="1">
    <citation type="submission" date="2017-03" db="EMBL/GenBank/DDBJ databases">
        <title>The mitochondrial genome of the carnivorous plant Utricularia reniformis (Lentibulariaceae): structure, comparative analysis and evolutionary landmarks.</title>
        <authorList>
            <person name="Silva S.R."/>
            <person name="Alvarenga D.O."/>
            <person name="Michael T.P."/>
            <person name="Miranda V.F.O."/>
            <person name="Varani A.M."/>
        </authorList>
    </citation>
    <scope>NUCLEOTIDE SEQUENCE</scope>
</reference>
<sequence>MENPFKPTFLAFFLRDSLMTFWFQEFFGLRPRRLRGLALLLTLLPHRTYLHSEFFLQLWFSAPSRSEVALARPLRSKKGFRCSEGR</sequence>
<protein>
    <submittedName>
        <fullName evidence="1">Uncharacterized protein</fullName>
    </submittedName>
</protein>